<dbReference type="EMBL" id="CP144101">
    <property type="protein sequence ID" value="WWC88343.1"/>
    <property type="molecule type" value="Genomic_DNA"/>
</dbReference>
<evidence type="ECO:0000256" key="1">
    <source>
        <dbReference type="SAM" id="MobiDB-lite"/>
    </source>
</evidence>
<organism evidence="2 3">
    <name type="scientific">Kwoniella dendrophila CBS 6074</name>
    <dbReference type="NCBI Taxonomy" id="1295534"/>
    <lineage>
        <taxon>Eukaryota</taxon>
        <taxon>Fungi</taxon>
        <taxon>Dikarya</taxon>
        <taxon>Basidiomycota</taxon>
        <taxon>Agaricomycotina</taxon>
        <taxon>Tremellomycetes</taxon>
        <taxon>Tremellales</taxon>
        <taxon>Cryptococcaceae</taxon>
        <taxon>Kwoniella</taxon>
    </lineage>
</organism>
<proteinExistence type="predicted"/>
<feature type="compositionally biased region" description="Polar residues" evidence="1">
    <location>
        <begin position="309"/>
        <end position="318"/>
    </location>
</feature>
<evidence type="ECO:0000313" key="2">
    <source>
        <dbReference type="EMBL" id="WWC88343.1"/>
    </source>
</evidence>
<dbReference type="GeneID" id="91093923"/>
<dbReference type="Proteomes" id="UP001355207">
    <property type="component" value="Chromosome 4"/>
</dbReference>
<gene>
    <name evidence="2" type="ORF">L201_003253</name>
</gene>
<reference evidence="2 3" key="1">
    <citation type="submission" date="2024-01" db="EMBL/GenBank/DDBJ databases">
        <title>Comparative genomics of Cryptococcus and Kwoniella reveals pathogenesis evolution and contrasting modes of karyotype evolution via chromosome fusion or intercentromeric recombination.</title>
        <authorList>
            <person name="Coelho M.A."/>
            <person name="David-Palma M."/>
            <person name="Shea T."/>
            <person name="Bowers K."/>
            <person name="McGinley-Smith S."/>
            <person name="Mohammad A.W."/>
            <person name="Gnirke A."/>
            <person name="Yurkov A.M."/>
            <person name="Nowrousian M."/>
            <person name="Sun S."/>
            <person name="Cuomo C.A."/>
            <person name="Heitman J."/>
        </authorList>
    </citation>
    <scope>NUCLEOTIDE SEQUENCE [LARGE SCALE GENOMIC DNA]</scope>
    <source>
        <strain evidence="2 3">CBS 6074</strain>
    </source>
</reference>
<feature type="region of interest" description="Disordered" evidence="1">
    <location>
        <begin position="139"/>
        <end position="166"/>
    </location>
</feature>
<dbReference type="RefSeq" id="XP_066075106.1">
    <property type="nucleotide sequence ID" value="XM_066219009.1"/>
</dbReference>
<accession>A0AAX4JU57</accession>
<dbReference type="AlphaFoldDB" id="A0AAX4JU57"/>
<sequence>MTPRLILSRSSRNIFHSSSPSPSSSSSIFNSSLIIKSIIIHSQQQRRSILTFPHPILEQDKSTRGSTNLIIKSISKNRNGSDSSFKSILHIYFIIKYLEKKLNFKLFKINLSKDPDSLTYLNTIFLTTLNPITLTSNSNSDSGISIKGKEEEGEGEEKDGNGNGNSLRFEIKFPKNIYQSKESNFLGGPSLNDISRIINESNFIDTLLTSSSSIGKDKDRDSENEILQFKVEIQRNLTKKQKSDKAQKSKFKRSTSRQRYTQNGKEASDIVQALKEFKGGFYGGFDGLAEKFEHLIINPENNPKAEEGTPNTIETINQ</sequence>
<keyword evidence="3" id="KW-1185">Reference proteome</keyword>
<evidence type="ECO:0000313" key="3">
    <source>
        <dbReference type="Proteomes" id="UP001355207"/>
    </source>
</evidence>
<name>A0AAX4JU57_9TREE</name>
<feature type="region of interest" description="Disordered" evidence="1">
    <location>
        <begin position="299"/>
        <end position="318"/>
    </location>
</feature>
<protein>
    <submittedName>
        <fullName evidence="2">Uncharacterized protein</fullName>
    </submittedName>
</protein>
<feature type="region of interest" description="Disordered" evidence="1">
    <location>
        <begin position="238"/>
        <end position="265"/>
    </location>
</feature>